<dbReference type="PANTHER" id="PTHR32432:SF3">
    <property type="entry name" value="ETHANOLAMINE UTILIZATION PROTEIN EUTJ"/>
    <property type="match status" value="1"/>
</dbReference>
<dbReference type="AlphaFoldDB" id="A0A1M4S8Q2"/>
<dbReference type="Gene3D" id="3.30.1490.300">
    <property type="match status" value="1"/>
</dbReference>
<proteinExistence type="predicted"/>
<dbReference type="PANTHER" id="PTHR32432">
    <property type="entry name" value="CELL DIVISION PROTEIN FTSA-RELATED"/>
    <property type="match status" value="1"/>
</dbReference>
<dbReference type="Pfam" id="PF11104">
    <property type="entry name" value="PilM_2"/>
    <property type="match status" value="1"/>
</dbReference>
<reference evidence="1 2" key="1">
    <citation type="submission" date="2016-11" db="EMBL/GenBank/DDBJ databases">
        <authorList>
            <person name="Jaros S."/>
            <person name="Januszkiewicz K."/>
            <person name="Wedrychowicz H."/>
        </authorList>
    </citation>
    <scope>NUCLEOTIDE SEQUENCE [LARGE SCALE GENOMIC DNA]</scope>
    <source>
        <strain evidence="1 2">DSM 14828</strain>
    </source>
</reference>
<dbReference type="InterPro" id="IPR043129">
    <property type="entry name" value="ATPase_NBD"/>
</dbReference>
<dbReference type="OrthoDB" id="1779986at2"/>
<dbReference type="InterPro" id="IPR050696">
    <property type="entry name" value="FtsA/MreB"/>
</dbReference>
<dbReference type="RefSeq" id="WP_073269157.1">
    <property type="nucleotide sequence ID" value="NZ_FQTU01000001.1"/>
</dbReference>
<dbReference type="Proteomes" id="UP000184251">
    <property type="component" value="Unassembled WGS sequence"/>
</dbReference>
<evidence type="ECO:0000313" key="1">
    <source>
        <dbReference type="EMBL" id="SHE28584.1"/>
    </source>
</evidence>
<dbReference type="PIRSF" id="PIRSF019169">
    <property type="entry name" value="PilM"/>
    <property type="match status" value="1"/>
</dbReference>
<keyword evidence="2" id="KW-1185">Reference proteome</keyword>
<dbReference type="InterPro" id="IPR005883">
    <property type="entry name" value="PilM"/>
</dbReference>
<dbReference type="SUPFAM" id="SSF53067">
    <property type="entry name" value="Actin-like ATPase domain"/>
    <property type="match status" value="2"/>
</dbReference>
<dbReference type="NCBIfam" id="TIGR01175">
    <property type="entry name" value="pilM"/>
    <property type="match status" value="1"/>
</dbReference>
<name>A0A1M4S8Q2_9FIRM</name>
<organism evidence="1 2">
    <name type="scientific">Alkalibacter saccharofermentans DSM 14828</name>
    <dbReference type="NCBI Taxonomy" id="1120975"/>
    <lineage>
        <taxon>Bacteria</taxon>
        <taxon>Bacillati</taxon>
        <taxon>Bacillota</taxon>
        <taxon>Clostridia</taxon>
        <taxon>Eubacteriales</taxon>
        <taxon>Eubacteriaceae</taxon>
        <taxon>Alkalibacter</taxon>
    </lineage>
</organism>
<gene>
    <name evidence="1" type="ORF">SAMN02746064_00156</name>
</gene>
<sequence>MFGNNHLITVFDFGSKNSKMIQAHMKDKTVHVENYEILPTPEDAVKDGKIADANKMGNVIANFLKKAKTKDGRLLLASSEVVLRTFDLPKMEHGELKEAIKYEMSVLLPERVENYVVDCSIIDEYDKIDEEGKEVKMYQLQGVAVSKKLVNDYLDIFSKHNLKVAIVDVQPNAEIKLFTGPGAYVPLDIDNGAKAENLAIIDFGHQKTSVTILEDKKLFLHRTLHQGGRDITNIISEALDLPWDEAESWKHNNDFAFLQKNAMNEVESILYDEITKVFHDITMEINQVIEFFISMSKRKKLDQIYLLGGGSLIPGISEYIQRYINIPTEVVSTLNNVNIKGLKDPTHIAFLADCVGGVIRRV</sequence>
<evidence type="ECO:0000313" key="2">
    <source>
        <dbReference type="Proteomes" id="UP000184251"/>
    </source>
</evidence>
<dbReference type="EMBL" id="FQTU01000001">
    <property type="protein sequence ID" value="SHE28584.1"/>
    <property type="molecule type" value="Genomic_DNA"/>
</dbReference>
<dbReference type="CDD" id="cd24049">
    <property type="entry name" value="ASKHA_NBD_PilM"/>
    <property type="match status" value="1"/>
</dbReference>
<protein>
    <submittedName>
        <fullName evidence="1">Type IV pilus assembly protein PilM</fullName>
    </submittedName>
</protein>
<dbReference type="STRING" id="1120975.SAMN02746064_00156"/>
<dbReference type="Gene3D" id="3.30.420.40">
    <property type="match status" value="2"/>
</dbReference>
<accession>A0A1M4S8Q2</accession>